<dbReference type="Gene3D" id="3.40.50.150">
    <property type="entry name" value="Vaccinia Virus protein VP39"/>
    <property type="match status" value="1"/>
</dbReference>
<dbReference type="GO" id="GO:0008649">
    <property type="term" value="F:rRNA methyltransferase activity"/>
    <property type="evidence" value="ECO:0007669"/>
    <property type="project" value="InterPro"/>
</dbReference>
<name>A0A0B8QIZ2_9VIBR</name>
<reference evidence="1 2" key="1">
    <citation type="submission" date="2015-01" db="EMBL/GenBank/DDBJ databases">
        <title>Vibrio sp. C94 JCM 19241 whole genome shotgun sequence.</title>
        <authorList>
            <person name="Sawabe T."/>
            <person name="Meirelles P."/>
            <person name="Feng G."/>
            <person name="Sayaka M."/>
            <person name="Hattori M."/>
            <person name="Ohkuma M."/>
        </authorList>
    </citation>
    <scope>NUCLEOTIDE SEQUENCE [LARGE SCALE GENOMIC DNA]</scope>
    <source>
        <strain evidence="2">JCM 19241</strain>
    </source>
</reference>
<evidence type="ECO:0000313" key="1">
    <source>
        <dbReference type="EMBL" id="GAM78546.1"/>
    </source>
</evidence>
<proteinExistence type="predicted"/>
<dbReference type="EMBL" id="BBSC01000015">
    <property type="protein sequence ID" value="GAM78546.1"/>
    <property type="molecule type" value="Genomic_DNA"/>
</dbReference>
<keyword evidence="1" id="KW-0489">Methyltransferase</keyword>
<reference evidence="1 2" key="2">
    <citation type="submission" date="2015-01" db="EMBL/GenBank/DDBJ databases">
        <authorList>
            <consortium name="NBRP consortium"/>
            <person name="Sawabe T."/>
            <person name="Meirelles P."/>
            <person name="Feng G."/>
            <person name="Sayaka M."/>
            <person name="Hattori M."/>
            <person name="Ohkuma M."/>
        </authorList>
    </citation>
    <scope>NUCLEOTIDE SEQUENCE [LARGE SCALE GENOMIC DNA]</scope>
    <source>
        <strain evidence="2">JCM 19241</strain>
    </source>
</reference>
<protein>
    <submittedName>
        <fullName evidence="1">rRNA small subunit 7-methylguanosine (M7G) methyltransferase gidB</fullName>
    </submittedName>
</protein>
<sequence length="57" mass="6736">MLHELKITNVEPVQSRVEEFQPEQGFDMVLSRAFASMNDMVSWCRHYLSLSKVYFLP</sequence>
<comment type="caution">
    <text evidence="1">The sequence shown here is derived from an EMBL/GenBank/DDBJ whole genome shotgun (WGS) entry which is preliminary data.</text>
</comment>
<gene>
    <name evidence="1" type="ORF">JCM19241_1951</name>
</gene>
<evidence type="ECO:0000313" key="2">
    <source>
        <dbReference type="Proteomes" id="UP000031666"/>
    </source>
</evidence>
<organism evidence="1 2">
    <name type="scientific">Vibrio ishigakensis</name>
    <dbReference type="NCBI Taxonomy" id="1481914"/>
    <lineage>
        <taxon>Bacteria</taxon>
        <taxon>Pseudomonadati</taxon>
        <taxon>Pseudomonadota</taxon>
        <taxon>Gammaproteobacteria</taxon>
        <taxon>Vibrionales</taxon>
        <taxon>Vibrionaceae</taxon>
        <taxon>Vibrio</taxon>
    </lineage>
</organism>
<dbReference type="Pfam" id="PF02527">
    <property type="entry name" value="GidB"/>
    <property type="match status" value="1"/>
</dbReference>
<keyword evidence="1" id="KW-0808">Transferase</keyword>
<dbReference type="AlphaFoldDB" id="A0A0B8QIZ2"/>
<dbReference type="STRING" id="1481914.JCM19241_1951"/>
<dbReference type="Proteomes" id="UP000031666">
    <property type="component" value="Unassembled WGS sequence"/>
</dbReference>
<dbReference type="InterPro" id="IPR029063">
    <property type="entry name" value="SAM-dependent_MTases_sf"/>
</dbReference>
<dbReference type="GO" id="GO:0005737">
    <property type="term" value="C:cytoplasm"/>
    <property type="evidence" value="ECO:0007669"/>
    <property type="project" value="InterPro"/>
</dbReference>
<dbReference type="SUPFAM" id="SSF53335">
    <property type="entry name" value="S-adenosyl-L-methionine-dependent methyltransferases"/>
    <property type="match status" value="1"/>
</dbReference>
<accession>A0A0B8QIZ2</accession>
<dbReference type="InterPro" id="IPR003682">
    <property type="entry name" value="rRNA_ssu_MeTfrase_G"/>
</dbReference>